<dbReference type="EMBL" id="CAJNOR010006303">
    <property type="protein sequence ID" value="CAF1591569.1"/>
    <property type="molecule type" value="Genomic_DNA"/>
</dbReference>
<evidence type="ECO:0000256" key="2">
    <source>
        <dbReference type="SAM" id="Phobius"/>
    </source>
</evidence>
<evidence type="ECO:0000256" key="1">
    <source>
        <dbReference type="SAM" id="MobiDB-lite"/>
    </source>
</evidence>
<feature type="transmembrane region" description="Helical" evidence="2">
    <location>
        <begin position="59"/>
        <end position="81"/>
    </location>
</feature>
<name>A0A816A5G2_ADIRI</name>
<gene>
    <name evidence="3" type="ORF">XAT740_LOCUS46631</name>
</gene>
<keyword evidence="2" id="KW-0472">Membrane</keyword>
<evidence type="ECO:0000313" key="4">
    <source>
        <dbReference type="Proteomes" id="UP000663828"/>
    </source>
</evidence>
<keyword evidence="4" id="KW-1185">Reference proteome</keyword>
<reference evidence="3" key="1">
    <citation type="submission" date="2021-02" db="EMBL/GenBank/DDBJ databases">
        <authorList>
            <person name="Nowell W R."/>
        </authorList>
    </citation>
    <scope>NUCLEOTIDE SEQUENCE</scope>
</reference>
<feature type="region of interest" description="Disordered" evidence="1">
    <location>
        <begin position="105"/>
        <end position="155"/>
    </location>
</feature>
<organism evidence="3 4">
    <name type="scientific">Adineta ricciae</name>
    <name type="common">Rotifer</name>
    <dbReference type="NCBI Taxonomy" id="249248"/>
    <lineage>
        <taxon>Eukaryota</taxon>
        <taxon>Metazoa</taxon>
        <taxon>Spiralia</taxon>
        <taxon>Gnathifera</taxon>
        <taxon>Rotifera</taxon>
        <taxon>Eurotatoria</taxon>
        <taxon>Bdelloidea</taxon>
        <taxon>Adinetida</taxon>
        <taxon>Adinetidae</taxon>
        <taxon>Adineta</taxon>
    </lineage>
</organism>
<keyword evidence="2" id="KW-0812">Transmembrane</keyword>
<accession>A0A816A5G2</accession>
<protein>
    <submittedName>
        <fullName evidence="3">Uncharacterized protein</fullName>
    </submittedName>
</protein>
<dbReference type="Proteomes" id="UP000663828">
    <property type="component" value="Unassembled WGS sequence"/>
</dbReference>
<comment type="caution">
    <text evidence="3">The sequence shown here is derived from an EMBL/GenBank/DDBJ whole genome shotgun (WGS) entry which is preliminary data.</text>
</comment>
<feature type="region of interest" description="Disordered" evidence="1">
    <location>
        <begin position="1"/>
        <end position="40"/>
    </location>
</feature>
<dbReference type="AlphaFoldDB" id="A0A816A5G2"/>
<sequence length="226" mass="23568">MMEGPIQGFHDLSSAPPVSMPENSRNHGNTNTNTRLARLNPHSNKNNISILEAKWFKPVLIGACIFLVVAVIALIIAFSVVGRSKESTAQTTAITTTSLPTTSNENLTDIQSTTTTSTGSTISISSTTTTSTGSTISTSSTTTTSTGSTISTSSTTATSTSTTILQLTTTINTNTPTIQSTTNPSTSVTSAKSTTALTFIARLNMTSISNTATGCNNDFRRTLVTI</sequence>
<evidence type="ECO:0000313" key="3">
    <source>
        <dbReference type="EMBL" id="CAF1591569.1"/>
    </source>
</evidence>
<proteinExistence type="predicted"/>
<keyword evidence="2" id="KW-1133">Transmembrane helix</keyword>